<name>A0ABU2S0R7_9ACTN</name>
<organism evidence="2 3">
    <name type="scientific">Streptomyces johnsoniae</name>
    <dbReference type="NCBI Taxonomy" id="3075532"/>
    <lineage>
        <taxon>Bacteria</taxon>
        <taxon>Bacillati</taxon>
        <taxon>Actinomycetota</taxon>
        <taxon>Actinomycetes</taxon>
        <taxon>Kitasatosporales</taxon>
        <taxon>Streptomycetaceae</taxon>
        <taxon>Streptomyces</taxon>
    </lineage>
</organism>
<sequence length="184" mass="18727">MQAPFGDFDDVRPAAEAVDLLCGPVAAAVSAWRGSVSVDQFVHVDTAAEKADTADFVAAYGAGLAAVSANCVVVAGRRAGETRLAACVVPAGLRLDVNGAVRRHLGVRKASFAPRETVVDESGMEYGGITPLGLPAGWPVLLDPAVVGLPHVLVGSGTRRGKLILPGKALLDLPGAEVVVGLGR</sequence>
<evidence type="ECO:0000259" key="1">
    <source>
        <dbReference type="Pfam" id="PF04073"/>
    </source>
</evidence>
<comment type="caution">
    <text evidence="2">The sequence shown here is derived from an EMBL/GenBank/DDBJ whole genome shotgun (WGS) entry which is preliminary data.</text>
</comment>
<keyword evidence="3" id="KW-1185">Reference proteome</keyword>
<dbReference type="RefSeq" id="WP_311617030.1">
    <property type="nucleotide sequence ID" value="NZ_JAVREV010000004.1"/>
</dbReference>
<dbReference type="EMBL" id="JAVREV010000004">
    <property type="protein sequence ID" value="MDT0442601.1"/>
    <property type="molecule type" value="Genomic_DNA"/>
</dbReference>
<proteinExistence type="predicted"/>
<evidence type="ECO:0000313" key="3">
    <source>
        <dbReference type="Proteomes" id="UP001183615"/>
    </source>
</evidence>
<feature type="domain" description="YbaK/aminoacyl-tRNA synthetase-associated" evidence="1">
    <location>
        <begin position="51"/>
        <end position="173"/>
    </location>
</feature>
<gene>
    <name evidence="2" type="ORF">RM779_08315</name>
</gene>
<dbReference type="Proteomes" id="UP001183615">
    <property type="component" value="Unassembled WGS sequence"/>
</dbReference>
<dbReference type="InterPro" id="IPR007214">
    <property type="entry name" value="YbaK/aa-tRNA-synth-assoc-dom"/>
</dbReference>
<reference evidence="3" key="1">
    <citation type="submission" date="2023-07" db="EMBL/GenBank/DDBJ databases">
        <title>30 novel species of actinomycetes from the DSMZ collection.</title>
        <authorList>
            <person name="Nouioui I."/>
        </authorList>
    </citation>
    <scope>NUCLEOTIDE SEQUENCE [LARGE SCALE GENOMIC DNA]</scope>
    <source>
        <strain evidence="3">DSM 41886</strain>
    </source>
</reference>
<evidence type="ECO:0000313" key="2">
    <source>
        <dbReference type="EMBL" id="MDT0442601.1"/>
    </source>
</evidence>
<dbReference type="SUPFAM" id="SSF55826">
    <property type="entry name" value="YbaK/ProRS associated domain"/>
    <property type="match status" value="1"/>
</dbReference>
<dbReference type="Gene3D" id="3.90.960.10">
    <property type="entry name" value="YbaK/aminoacyl-tRNA synthetase-associated domain"/>
    <property type="match status" value="1"/>
</dbReference>
<accession>A0ABU2S0R7</accession>
<dbReference type="InterPro" id="IPR036754">
    <property type="entry name" value="YbaK/aa-tRNA-synt-asso_dom_sf"/>
</dbReference>
<dbReference type="Pfam" id="PF04073">
    <property type="entry name" value="tRNA_edit"/>
    <property type="match status" value="1"/>
</dbReference>
<protein>
    <submittedName>
        <fullName evidence="2">YbaK/EbsC family protein</fullName>
    </submittedName>
</protein>